<evidence type="ECO:0000256" key="1">
    <source>
        <dbReference type="SAM" id="MobiDB-lite"/>
    </source>
</evidence>
<evidence type="ECO:0000313" key="3">
    <source>
        <dbReference type="Proteomes" id="UP000595140"/>
    </source>
</evidence>
<name>A0A484N7A1_9ASTE</name>
<dbReference type="AlphaFoldDB" id="A0A484N7A1"/>
<proteinExistence type="predicted"/>
<reference evidence="2 3" key="1">
    <citation type="submission" date="2018-04" db="EMBL/GenBank/DDBJ databases">
        <authorList>
            <person name="Vogel A."/>
        </authorList>
    </citation>
    <scope>NUCLEOTIDE SEQUENCE [LARGE SCALE GENOMIC DNA]</scope>
</reference>
<evidence type="ECO:0000313" key="2">
    <source>
        <dbReference type="EMBL" id="VFQ96982.1"/>
    </source>
</evidence>
<dbReference type="Proteomes" id="UP000595140">
    <property type="component" value="Unassembled WGS sequence"/>
</dbReference>
<accession>A0A484N7A1</accession>
<organism evidence="2 3">
    <name type="scientific">Cuscuta campestris</name>
    <dbReference type="NCBI Taxonomy" id="132261"/>
    <lineage>
        <taxon>Eukaryota</taxon>
        <taxon>Viridiplantae</taxon>
        <taxon>Streptophyta</taxon>
        <taxon>Embryophyta</taxon>
        <taxon>Tracheophyta</taxon>
        <taxon>Spermatophyta</taxon>
        <taxon>Magnoliopsida</taxon>
        <taxon>eudicotyledons</taxon>
        <taxon>Gunneridae</taxon>
        <taxon>Pentapetalae</taxon>
        <taxon>asterids</taxon>
        <taxon>lamiids</taxon>
        <taxon>Solanales</taxon>
        <taxon>Convolvulaceae</taxon>
        <taxon>Cuscuteae</taxon>
        <taxon>Cuscuta</taxon>
        <taxon>Cuscuta subgen. Grammica</taxon>
        <taxon>Cuscuta sect. Cleistogrammica</taxon>
    </lineage>
</organism>
<dbReference type="EMBL" id="OOIL02006272">
    <property type="protein sequence ID" value="VFQ96982.1"/>
    <property type="molecule type" value="Genomic_DNA"/>
</dbReference>
<feature type="region of interest" description="Disordered" evidence="1">
    <location>
        <begin position="1"/>
        <end position="59"/>
    </location>
</feature>
<gene>
    <name evidence="2" type="ORF">CCAM_LOCUS38758</name>
</gene>
<keyword evidence="3" id="KW-1185">Reference proteome</keyword>
<sequence length="79" mass="9119">MGKIQLGISSSAHLRVEQASRKWAKGKSKSMKDTREKRPSDLHQGDSKKARKKPPVDVSFARGAMVRRWAEEEIRRLFR</sequence>
<feature type="compositionally biased region" description="Basic and acidic residues" evidence="1">
    <location>
        <begin position="30"/>
        <end position="48"/>
    </location>
</feature>
<protein>
    <submittedName>
        <fullName evidence="2">Uncharacterized protein</fullName>
    </submittedName>
</protein>